<evidence type="ECO:0000256" key="1">
    <source>
        <dbReference type="ARBA" id="ARBA00004141"/>
    </source>
</evidence>
<dbReference type="OrthoDB" id="78663at2759"/>
<comment type="similarity">
    <text evidence="2">Belongs to the unc-93 family.</text>
</comment>
<feature type="transmembrane region" description="Helical" evidence="6">
    <location>
        <begin position="456"/>
        <end position="483"/>
    </location>
</feature>
<evidence type="ECO:0000256" key="6">
    <source>
        <dbReference type="SAM" id="Phobius"/>
    </source>
</evidence>
<dbReference type="Proteomes" id="UP000663832">
    <property type="component" value="Unassembled WGS sequence"/>
</dbReference>
<keyword evidence="4 6" id="KW-1133">Transmembrane helix</keyword>
<feature type="transmembrane region" description="Helical" evidence="6">
    <location>
        <begin position="154"/>
        <end position="176"/>
    </location>
</feature>
<keyword evidence="3 6" id="KW-0812">Transmembrane</keyword>
<evidence type="ECO:0000313" key="7">
    <source>
        <dbReference type="EMBL" id="CAF0985881.1"/>
    </source>
</evidence>
<reference evidence="7" key="1">
    <citation type="submission" date="2021-02" db="EMBL/GenBank/DDBJ databases">
        <authorList>
            <person name="Nowell W R."/>
        </authorList>
    </citation>
    <scope>NUCLEOTIDE SEQUENCE</scope>
</reference>
<dbReference type="InterPro" id="IPR010291">
    <property type="entry name" value="Ion_channel_UNC-93"/>
</dbReference>
<accession>A0A814FPV8</accession>
<feature type="transmembrane region" description="Helical" evidence="6">
    <location>
        <begin position="336"/>
        <end position="360"/>
    </location>
</feature>
<evidence type="ECO:0000256" key="2">
    <source>
        <dbReference type="ARBA" id="ARBA00009172"/>
    </source>
</evidence>
<dbReference type="InterPro" id="IPR036259">
    <property type="entry name" value="MFS_trans_sf"/>
</dbReference>
<keyword evidence="8" id="KW-1185">Reference proteome</keyword>
<proteinExistence type="inferred from homology"/>
<feature type="transmembrane region" description="Helical" evidence="6">
    <location>
        <begin position="99"/>
        <end position="118"/>
    </location>
</feature>
<evidence type="ECO:0000313" key="8">
    <source>
        <dbReference type="Proteomes" id="UP000663832"/>
    </source>
</evidence>
<comment type="subcellular location">
    <subcellularLocation>
        <location evidence="1">Membrane</location>
        <topology evidence="1">Multi-pass membrane protein</topology>
    </subcellularLocation>
</comment>
<evidence type="ECO:0000256" key="5">
    <source>
        <dbReference type="ARBA" id="ARBA00023136"/>
    </source>
</evidence>
<dbReference type="GO" id="GO:0016020">
    <property type="term" value="C:membrane"/>
    <property type="evidence" value="ECO:0007669"/>
    <property type="project" value="UniProtKB-SubCell"/>
</dbReference>
<dbReference type="PANTHER" id="PTHR19444">
    <property type="entry name" value="UNC-93 RELATED"/>
    <property type="match status" value="1"/>
</dbReference>
<comment type="caution">
    <text evidence="7">The sequence shown here is derived from an EMBL/GenBank/DDBJ whole genome shotgun (WGS) entry which is preliminary data.</text>
</comment>
<organism evidence="7 8">
    <name type="scientific">Adineta steineri</name>
    <dbReference type="NCBI Taxonomy" id="433720"/>
    <lineage>
        <taxon>Eukaryota</taxon>
        <taxon>Metazoa</taxon>
        <taxon>Spiralia</taxon>
        <taxon>Gnathifera</taxon>
        <taxon>Rotifera</taxon>
        <taxon>Eurotatoria</taxon>
        <taxon>Bdelloidea</taxon>
        <taxon>Adinetida</taxon>
        <taxon>Adinetidae</taxon>
        <taxon>Adineta</taxon>
    </lineage>
</organism>
<dbReference type="EMBL" id="CAJNOM010000074">
    <property type="protein sequence ID" value="CAF0985881.1"/>
    <property type="molecule type" value="Genomic_DNA"/>
</dbReference>
<dbReference type="SUPFAM" id="SSF103473">
    <property type="entry name" value="MFS general substrate transporter"/>
    <property type="match status" value="1"/>
</dbReference>
<name>A0A814FPV8_9BILA</name>
<feature type="transmembrane region" description="Helical" evidence="6">
    <location>
        <begin position="130"/>
        <end position="148"/>
    </location>
</feature>
<dbReference type="Pfam" id="PF05978">
    <property type="entry name" value="UNC-93"/>
    <property type="match status" value="1"/>
</dbReference>
<dbReference type="InterPro" id="IPR051951">
    <property type="entry name" value="UNC-93_regulatory"/>
</dbReference>
<gene>
    <name evidence="7" type="ORF">QVE165_LOCUS14118</name>
</gene>
<protein>
    <recommendedName>
        <fullName evidence="9">UNC93-like protein</fullName>
    </recommendedName>
</protein>
<sequence>MASYDEDIDTIPRKLSFIGSSPEDQMAAGAQLIVDYHPSSSPHPIASQSINNDENNPKIFQIRKIYKNLIVISVAFTFMLTAYTSILSLQSSLNVKNNIGVNSLFIIYAGTIFSAIFFTGSIIDILGPKWTMIIGLFAYLLYTLANFYPIPALLYTSAGLVGLGAAPLWTAEALYVNRIGRYHAQHKRQLAETSVTLFFGIFSTFQGTSAVWGNLISYFVLNQSNNPQKVNCGIYFDPKTVKPMNHSGGDDVDEATRYLLFGIFSGITVLSMVLLFLMLNHIQLAKKQSIRQSMKKSVDVLLSMIQCKHIDQIFLIPITIWTLVQSTFLTAQFTRAFITCLIGIRYIGLVLLVHGITYMISSYIFGLLARYIGRIGCFVSAAIFNYAMIVLMYFWEPNDQQIIVLYIISAVWGISDAIWQSQLIAAYTILYSDSDPTTIAKYRLWKSVGSLLTYSYASYITISLTLFILTIFLTVSMICYGFVEIHVRWKNRGKEQYIAID</sequence>
<dbReference type="PANTHER" id="PTHR19444:SF13">
    <property type="entry name" value="PROTEIN UNC-93 HOMOLOG A"/>
    <property type="match status" value="1"/>
</dbReference>
<feature type="transmembrane region" description="Helical" evidence="6">
    <location>
        <begin position="197"/>
        <end position="221"/>
    </location>
</feature>
<evidence type="ECO:0008006" key="9">
    <source>
        <dbReference type="Google" id="ProtNLM"/>
    </source>
</evidence>
<dbReference type="Gene3D" id="1.20.1250.20">
    <property type="entry name" value="MFS general substrate transporter like domains"/>
    <property type="match status" value="1"/>
</dbReference>
<evidence type="ECO:0000256" key="4">
    <source>
        <dbReference type="ARBA" id="ARBA00022989"/>
    </source>
</evidence>
<keyword evidence="5 6" id="KW-0472">Membrane</keyword>
<feature type="transmembrane region" description="Helical" evidence="6">
    <location>
        <begin position="372"/>
        <end position="395"/>
    </location>
</feature>
<dbReference type="AlphaFoldDB" id="A0A814FPV8"/>
<evidence type="ECO:0000256" key="3">
    <source>
        <dbReference type="ARBA" id="ARBA00022692"/>
    </source>
</evidence>
<feature type="transmembrane region" description="Helical" evidence="6">
    <location>
        <begin position="258"/>
        <end position="279"/>
    </location>
</feature>
<feature type="transmembrane region" description="Helical" evidence="6">
    <location>
        <begin position="68"/>
        <end position="87"/>
    </location>
</feature>